<dbReference type="InterPro" id="IPR038558">
    <property type="entry name" value="SAS-6_N_sf"/>
</dbReference>
<evidence type="ECO:0000256" key="4">
    <source>
        <dbReference type="ARBA" id="ARBA00023212"/>
    </source>
</evidence>
<evidence type="ECO:0000256" key="3">
    <source>
        <dbReference type="ARBA" id="ARBA00023054"/>
    </source>
</evidence>
<evidence type="ECO:0000256" key="5">
    <source>
        <dbReference type="ARBA" id="ARBA00023306"/>
    </source>
</evidence>
<comment type="subcellular location">
    <subcellularLocation>
        <location evidence="1">Cytoplasm</location>
        <location evidence="1">Cytoskeleton</location>
        <location evidence="1">Microtubule organizing center</location>
        <location evidence="1">Centrosome</location>
    </subcellularLocation>
</comment>
<feature type="coiled-coil region" evidence="6">
    <location>
        <begin position="518"/>
        <end position="559"/>
    </location>
</feature>
<dbReference type="PANTHER" id="PTHR44281:SF2">
    <property type="entry name" value="SPINDLE ASSEMBLY ABNORMAL PROTEIN 6 HOMOLOG"/>
    <property type="match status" value="1"/>
</dbReference>
<dbReference type="Proteomes" id="UP000673691">
    <property type="component" value="Unassembled WGS sequence"/>
</dbReference>
<dbReference type="Pfam" id="PF16531">
    <property type="entry name" value="SAS-6_N"/>
    <property type="match status" value="1"/>
</dbReference>
<sequence length="674" mass="76634">MDVTATSVLFNGRVPITVKQPALPASPDQQQQRHQQQLQQRLPQLGGPAAVPVDNIFQGPAGPRHVQQRKHGITVRIALASRQGGRSKVSVRRKGESTRRAVAGGRESTAKNRPSLCVERTGEFLTPRDTHLRSPPPHSQVLEVQLTDETDPFFLYQLDIGEEDFHRLKNDQNLLVDFQAFPEKFIELLNHCVRHRNEDHPKFVAQLTSETSARCAVLNVIETNTFKHIAHLSLDFIPGDDARVKQYLANLVKDYKAEVSSLQQELESSVAALTGRLQEQESHAASLATELERLRTSSTEGSSRLQIQHAEEMARLRENAARELENYRRDAEKETRRLEMDTGLEVLYTTGGVQNCRRKSTHSNALPRYCRRRFAALPDGFPPLSLRPRQLRNLSQKHTTVSATHNHLLSHSQTLEGALAAANKQLDAITHECQAFRQDFDRANARAEQLEAQRAEQEREIERLRGDFRESERRERERQAECNRLNDLIENSGDQKLARSPPGVPCNLCSQIYVIEIQAKLEDSLNLYKTQNARLEETMRKATEEISKGNEIIQRLQVELRSCKSKIKLKNMVTLQQEKLLDERAHTLETQQKEIAGLQEAAAKRGEELEAARKRIDELQNRLDDSKRVIEENANGRPCPRRGLRHGLRSRNAARWHLLLGVTSFLLPSDRVVA</sequence>
<dbReference type="OrthoDB" id="49058at2759"/>
<keyword evidence="10" id="KW-1185">Reference proteome</keyword>
<evidence type="ECO:0000313" key="10">
    <source>
        <dbReference type="Proteomes" id="UP000673691"/>
    </source>
</evidence>
<feature type="coiled-coil region" evidence="6">
    <location>
        <begin position="412"/>
        <end position="474"/>
    </location>
</feature>
<evidence type="ECO:0000256" key="6">
    <source>
        <dbReference type="SAM" id="Coils"/>
    </source>
</evidence>
<gene>
    <name evidence="9" type="ORF">BJ554DRAFT_3651</name>
</gene>
<dbReference type="EMBL" id="JAEFCI010001649">
    <property type="protein sequence ID" value="KAG5462758.1"/>
    <property type="molecule type" value="Genomic_DNA"/>
</dbReference>
<proteinExistence type="predicted"/>
<keyword evidence="5" id="KW-0131">Cell cycle</keyword>
<keyword evidence="3 6" id="KW-0175">Coiled coil</keyword>
<evidence type="ECO:0000256" key="7">
    <source>
        <dbReference type="SAM" id="MobiDB-lite"/>
    </source>
</evidence>
<dbReference type="CDD" id="cd10142">
    <property type="entry name" value="HD_SAS6_N"/>
    <property type="match status" value="1"/>
</dbReference>
<keyword evidence="2" id="KW-0963">Cytoplasm</keyword>
<feature type="domain" description="Spindle assembly abnormal protein 6 N-terminal" evidence="8">
    <location>
        <begin position="138"/>
        <end position="236"/>
    </location>
</feature>
<reference evidence="9 10" key="1">
    <citation type="journal article" name="Sci. Rep.">
        <title>Genome-scale phylogenetic analyses confirm Olpidium as the closest living zoosporic fungus to the non-flagellated, terrestrial fungi.</title>
        <authorList>
            <person name="Chang Y."/>
            <person name="Rochon D."/>
            <person name="Sekimoto S."/>
            <person name="Wang Y."/>
            <person name="Chovatia M."/>
            <person name="Sandor L."/>
            <person name="Salamov A."/>
            <person name="Grigoriev I.V."/>
            <person name="Stajich J.E."/>
            <person name="Spatafora J.W."/>
        </authorList>
    </citation>
    <scope>NUCLEOTIDE SEQUENCE [LARGE SCALE GENOMIC DNA]</scope>
    <source>
        <strain evidence="9">S191</strain>
    </source>
</reference>
<dbReference type="Gene3D" id="2.170.210.20">
    <property type="entry name" value="Spindle assembly abnormal protein 6, N-terminal domain"/>
    <property type="match status" value="1"/>
</dbReference>
<dbReference type="InterPro" id="IPR032396">
    <property type="entry name" value="SAS-6_N"/>
</dbReference>
<dbReference type="PANTHER" id="PTHR44281">
    <property type="entry name" value="SPINDLE ASSEMBLY ABNORMAL PROTEIN 6 HOMOLOG"/>
    <property type="match status" value="1"/>
</dbReference>
<evidence type="ECO:0000313" key="9">
    <source>
        <dbReference type="EMBL" id="KAG5462758.1"/>
    </source>
</evidence>
<accession>A0A8H8DLJ9</accession>
<comment type="caution">
    <text evidence="9">The sequence shown here is derived from an EMBL/GenBank/DDBJ whole genome shotgun (WGS) entry which is preliminary data.</text>
</comment>
<feature type="coiled-coil region" evidence="6">
    <location>
        <begin position="602"/>
        <end position="636"/>
    </location>
</feature>
<feature type="coiled-coil region" evidence="6">
    <location>
        <begin position="245"/>
        <end position="341"/>
    </location>
</feature>
<evidence type="ECO:0000256" key="2">
    <source>
        <dbReference type="ARBA" id="ARBA00022490"/>
    </source>
</evidence>
<feature type="region of interest" description="Disordered" evidence="7">
    <location>
        <begin position="84"/>
        <end position="113"/>
    </location>
</feature>
<protein>
    <recommendedName>
        <fullName evidence="8">Spindle assembly abnormal protein 6 N-terminal domain-containing protein</fullName>
    </recommendedName>
</protein>
<dbReference type="AlphaFoldDB" id="A0A8H8DLJ9"/>
<name>A0A8H8DLJ9_9FUNG</name>
<evidence type="ECO:0000256" key="1">
    <source>
        <dbReference type="ARBA" id="ARBA00004300"/>
    </source>
</evidence>
<evidence type="ECO:0000259" key="8">
    <source>
        <dbReference type="Pfam" id="PF16531"/>
    </source>
</evidence>
<keyword evidence="4" id="KW-0206">Cytoskeleton</keyword>
<organism evidence="9 10">
    <name type="scientific">Olpidium bornovanus</name>
    <dbReference type="NCBI Taxonomy" id="278681"/>
    <lineage>
        <taxon>Eukaryota</taxon>
        <taxon>Fungi</taxon>
        <taxon>Fungi incertae sedis</taxon>
        <taxon>Olpidiomycota</taxon>
        <taxon>Olpidiomycotina</taxon>
        <taxon>Olpidiomycetes</taxon>
        <taxon>Olpidiales</taxon>
        <taxon>Olpidiaceae</taxon>
        <taxon>Olpidium</taxon>
    </lineage>
</organism>